<name>A0A9D1DNN4_9FIRM</name>
<evidence type="ECO:0000313" key="2">
    <source>
        <dbReference type="Proteomes" id="UP000886785"/>
    </source>
</evidence>
<organism evidence="1 2">
    <name type="scientific">Candidatus Gallacutalibacter pullicola</name>
    <dbReference type="NCBI Taxonomy" id="2840830"/>
    <lineage>
        <taxon>Bacteria</taxon>
        <taxon>Bacillati</taxon>
        <taxon>Bacillota</taxon>
        <taxon>Clostridia</taxon>
        <taxon>Eubacteriales</taxon>
        <taxon>Candidatus Gallacutalibacter</taxon>
    </lineage>
</organism>
<reference evidence="1" key="1">
    <citation type="submission" date="2020-10" db="EMBL/GenBank/DDBJ databases">
        <authorList>
            <person name="Gilroy R."/>
        </authorList>
    </citation>
    <scope>NUCLEOTIDE SEQUENCE</scope>
    <source>
        <strain evidence="1">ChiSjej1B19-7085</strain>
    </source>
</reference>
<reference evidence="1" key="2">
    <citation type="journal article" date="2021" name="PeerJ">
        <title>Extensive microbial diversity within the chicken gut microbiome revealed by metagenomics and culture.</title>
        <authorList>
            <person name="Gilroy R."/>
            <person name="Ravi A."/>
            <person name="Getino M."/>
            <person name="Pursley I."/>
            <person name="Horton D.L."/>
            <person name="Alikhan N.F."/>
            <person name="Baker D."/>
            <person name="Gharbi K."/>
            <person name="Hall N."/>
            <person name="Watson M."/>
            <person name="Adriaenssens E.M."/>
            <person name="Foster-Nyarko E."/>
            <person name="Jarju S."/>
            <person name="Secka A."/>
            <person name="Antonio M."/>
            <person name="Oren A."/>
            <person name="Chaudhuri R.R."/>
            <person name="La Ragione R."/>
            <person name="Hildebrand F."/>
            <person name="Pallen M.J."/>
        </authorList>
    </citation>
    <scope>NUCLEOTIDE SEQUENCE</scope>
    <source>
        <strain evidence="1">ChiSjej1B19-7085</strain>
    </source>
</reference>
<protein>
    <submittedName>
        <fullName evidence="1">Uncharacterized protein</fullName>
    </submittedName>
</protein>
<comment type="caution">
    <text evidence="1">The sequence shown here is derived from an EMBL/GenBank/DDBJ whole genome shotgun (WGS) entry which is preliminary data.</text>
</comment>
<dbReference type="Proteomes" id="UP000886785">
    <property type="component" value="Unassembled WGS sequence"/>
</dbReference>
<dbReference type="EMBL" id="DVHF01000004">
    <property type="protein sequence ID" value="HIR56089.1"/>
    <property type="molecule type" value="Genomic_DNA"/>
</dbReference>
<sequence length="110" mass="10933">MKVCFHGFQENVASFEVSGTVSKGDPVKVSANGTVAACAAGDKFCGIALSVRDGIAAVQLAGYVRVPVSGAVSAGYQTLAAAGEGAVKAAETGRELLVIDADSAECGILL</sequence>
<gene>
    <name evidence="1" type="ORF">IAA54_00305</name>
</gene>
<accession>A0A9D1DNN4</accession>
<proteinExistence type="predicted"/>
<evidence type="ECO:0000313" key="1">
    <source>
        <dbReference type="EMBL" id="HIR56089.1"/>
    </source>
</evidence>
<dbReference type="AlphaFoldDB" id="A0A9D1DNN4"/>